<organism evidence="2 3">
    <name type="scientific">Bodo saltans</name>
    <name type="common">Flagellated protozoan</name>
    <dbReference type="NCBI Taxonomy" id="75058"/>
    <lineage>
        <taxon>Eukaryota</taxon>
        <taxon>Discoba</taxon>
        <taxon>Euglenozoa</taxon>
        <taxon>Kinetoplastea</taxon>
        <taxon>Metakinetoplastina</taxon>
        <taxon>Eubodonida</taxon>
        <taxon>Bodonidae</taxon>
        <taxon>Bodo</taxon>
    </lineage>
</organism>
<feature type="region of interest" description="Disordered" evidence="1">
    <location>
        <begin position="412"/>
        <end position="439"/>
    </location>
</feature>
<protein>
    <submittedName>
        <fullName evidence="2">Uncharacterized protein</fullName>
    </submittedName>
</protein>
<feature type="region of interest" description="Disordered" evidence="1">
    <location>
        <begin position="111"/>
        <end position="153"/>
    </location>
</feature>
<evidence type="ECO:0000256" key="1">
    <source>
        <dbReference type="SAM" id="MobiDB-lite"/>
    </source>
</evidence>
<dbReference type="Proteomes" id="UP000051952">
    <property type="component" value="Unassembled WGS sequence"/>
</dbReference>
<keyword evidence="3" id="KW-1185">Reference proteome</keyword>
<dbReference type="EMBL" id="CYKH01000376">
    <property type="protein sequence ID" value="CUF65112.1"/>
    <property type="molecule type" value="Genomic_DNA"/>
</dbReference>
<sequence length="537" mass="57711">MSALSAAAARESEADLVAPRVVPYAWDQIRDAKNSLLRLRDSKNNKRVAPSTLSGTQDILQAVYVPSECSPPANPSILCALPGDVVTIMNTTHLQKSYMFFEEPVVSSSSRAKFSSSNSRRETGLSSTRPIETQKLSKEEEKEAEATSNSEHNRRSCVAIGWPTIAVAALPSAAPSQAVAAPTVSSRQVYRGAGSVGAGTAHASSAGGSSSVQGALVSSIVNNFVAAYVLHDWNSQHRNVTRTSVHKVAPLPTGSWKRVSITFNNAANGERLFAVLRPSTTSGPQRSALLVVSRSLTDSAGKFYTKEAAAASFGTSDATSWVAGPPDVIWSGWIDPTHPAVLDKKGQLFVYELRNGRLQPQLSVMPCEIPIGESSVTAACVGRLPSSNTTMLYLVLDGFLVHSFELSWVQKRPRADPPQPADAGTGRRSTELAPVPPPLPTLRVAPFHATMTSGYRIHSLSVGQSFAHQQPLLVVALETGGVVVYHALHLEVLHQHAYRRLCREDATVVKLSFAIRERPDLQLCLLDEDIATILKAM</sequence>
<gene>
    <name evidence="2" type="ORF">BSAL_64445</name>
</gene>
<feature type="compositionally biased region" description="Basic and acidic residues" evidence="1">
    <location>
        <begin position="135"/>
        <end position="145"/>
    </location>
</feature>
<proteinExistence type="predicted"/>
<dbReference type="AlphaFoldDB" id="A0A0S4ISZ6"/>
<evidence type="ECO:0000313" key="2">
    <source>
        <dbReference type="EMBL" id="CUF65112.1"/>
    </source>
</evidence>
<name>A0A0S4ISZ6_BODSA</name>
<evidence type="ECO:0000313" key="3">
    <source>
        <dbReference type="Proteomes" id="UP000051952"/>
    </source>
</evidence>
<accession>A0A0S4ISZ6</accession>
<reference evidence="3" key="1">
    <citation type="submission" date="2015-09" db="EMBL/GenBank/DDBJ databases">
        <authorList>
            <consortium name="Pathogen Informatics"/>
        </authorList>
    </citation>
    <scope>NUCLEOTIDE SEQUENCE [LARGE SCALE GENOMIC DNA]</scope>
    <source>
        <strain evidence="3">Lake Konstanz</strain>
    </source>
</reference>